<evidence type="ECO:0000256" key="6">
    <source>
        <dbReference type="ARBA" id="ARBA00032160"/>
    </source>
</evidence>
<feature type="domain" description="PIGA GPI anchor biosynthesis" evidence="7">
    <location>
        <begin position="112"/>
        <end position="198"/>
    </location>
</feature>
<dbReference type="PANTHER" id="PTHR45871">
    <property type="entry name" value="N-ACETYLGLUCOSAMINYL-PHOSPHATIDYLINOSITOL BIOSYNTHETIC PROTEIN"/>
    <property type="match status" value="1"/>
</dbReference>
<keyword evidence="5" id="KW-0808">Transferase</keyword>
<name>A0A094ZVV9_SCHHA</name>
<dbReference type="Pfam" id="PF08288">
    <property type="entry name" value="PIGA"/>
    <property type="match status" value="1"/>
</dbReference>
<evidence type="ECO:0000256" key="2">
    <source>
        <dbReference type="ARBA" id="ARBA00012420"/>
    </source>
</evidence>
<protein>
    <recommendedName>
        <fullName evidence="2">phosphatidylinositol N-acetylglucosaminyltransferase</fullName>
        <ecNumber evidence="2">2.4.1.198</ecNumber>
    </recommendedName>
    <alternativeName>
        <fullName evidence="6">GlcNAc-PI synthesis protein</fullName>
    </alternativeName>
</protein>
<evidence type="ECO:0000256" key="3">
    <source>
        <dbReference type="ARBA" id="ARBA00022502"/>
    </source>
</evidence>
<evidence type="ECO:0000256" key="5">
    <source>
        <dbReference type="ARBA" id="ARBA00022679"/>
    </source>
</evidence>
<dbReference type="EC" id="2.4.1.198" evidence="2"/>
<accession>A0A094ZVV9</accession>
<dbReference type="InterPro" id="IPR013234">
    <property type="entry name" value="PIGA_GPI_anchor_biosynthesis"/>
</dbReference>
<proteinExistence type="predicted"/>
<dbReference type="STRING" id="6185.A0A094ZVV9"/>
<evidence type="ECO:0000256" key="4">
    <source>
        <dbReference type="ARBA" id="ARBA00022676"/>
    </source>
</evidence>
<dbReference type="AlphaFoldDB" id="A0A094ZVV9"/>
<keyword evidence="3" id="KW-0337">GPI-anchor biosynthesis</keyword>
<dbReference type="GO" id="GO:0006506">
    <property type="term" value="P:GPI anchor biosynthetic process"/>
    <property type="evidence" value="ECO:0007669"/>
    <property type="project" value="UniProtKB-KW"/>
</dbReference>
<comment type="pathway">
    <text evidence="1">Glycolipid biosynthesis; glycosylphosphatidylinositol-anchor biosynthesis.</text>
</comment>
<keyword evidence="4" id="KW-0328">Glycosyltransferase</keyword>
<dbReference type="PANTHER" id="PTHR45871:SF1">
    <property type="entry name" value="PHOSPHATIDYLINOSITOL N-ACETYLGLUCOSAMINYLTRANSFERASE SUBUNIT A"/>
    <property type="match status" value="1"/>
</dbReference>
<dbReference type="EMBL" id="KL251022">
    <property type="protein sequence ID" value="KGB38447.1"/>
    <property type="molecule type" value="Genomic_DNA"/>
</dbReference>
<evidence type="ECO:0000256" key="1">
    <source>
        <dbReference type="ARBA" id="ARBA00004687"/>
    </source>
</evidence>
<dbReference type="GO" id="GO:0000506">
    <property type="term" value="C:glycosylphosphatidylinositol-N-acetylglucosaminyltransferase (GPI-GnT) complex"/>
    <property type="evidence" value="ECO:0007669"/>
    <property type="project" value="TreeGrafter"/>
</dbReference>
<evidence type="ECO:0000259" key="7">
    <source>
        <dbReference type="Pfam" id="PF08288"/>
    </source>
</evidence>
<organism evidence="8">
    <name type="scientific">Schistosoma haematobium</name>
    <name type="common">Blood fluke</name>
    <dbReference type="NCBI Taxonomy" id="6185"/>
    <lineage>
        <taxon>Eukaryota</taxon>
        <taxon>Metazoa</taxon>
        <taxon>Spiralia</taxon>
        <taxon>Lophotrochozoa</taxon>
        <taxon>Platyhelminthes</taxon>
        <taxon>Trematoda</taxon>
        <taxon>Digenea</taxon>
        <taxon>Strigeidida</taxon>
        <taxon>Schistosomatoidea</taxon>
        <taxon>Schistosomatidae</taxon>
        <taxon>Schistosoma</taxon>
    </lineage>
</organism>
<dbReference type="FunFam" id="3.40.50.2000:FF:000026">
    <property type="entry name" value="Phosphatidylinositol N-acetylglucosaminyltransferase subunit A"/>
    <property type="match status" value="1"/>
</dbReference>
<dbReference type="Gene3D" id="3.40.50.2000">
    <property type="entry name" value="Glycogen Phosphorylase B"/>
    <property type="match status" value="1"/>
</dbReference>
<evidence type="ECO:0000313" key="8">
    <source>
        <dbReference type="EMBL" id="KGB38447.1"/>
    </source>
</evidence>
<sequence>MKYLNPFQVKRINSNDFTYVFLHVTASKKTNILSEGQRYRACKAYIYNFYQMNYDYLNSPQKKGRFNIAMVSDFCYPNVGGVESHIFALSQCLIRRGHRVIIITHSYGSEGDQRQGVRYLPRGLKVYYIPIQPFYKQSIFITVLGTLPIIREIVIREQIDIVHGHSIFSPLACEAAIHAQSLGCRTVHTEHSLFGFSDLSAIIMNKVMEGVFTAVDQVICVSHTTKENVVLRAKYDADRVFVIPNAVDASAFIPDPSCRDPNYSGDGPKRLELEEIREQYQLHSRVKLLGGLQPHEVRPVSCYIATFIFRGLCSCGSIHLIILMVISTAVGGLPEVLPEHFIRLAPANASELATIVADSIIQVRRQRKDSKLTTHEQEAMDNLTSDKVNICTSPPNPLCRFSLVADPSTHFDGTECNCNSLNDHCWHMHKWIRSMYCWPLVAKRTEKVYSAAMSKPPVSLHDRISRLYQLGPLTGKITCFSAILHWLLLQFISWLRPEQIIDIMPSLETPIEDFSDSECEDFSVDSHK</sequence>
<reference evidence="8" key="1">
    <citation type="journal article" date="2012" name="Nat. Genet.">
        <title>Whole-genome sequence of Schistosoma haematobium.</title>
        <authorList>
            <person name="Young N.D."/>
            <person name="Jex A.R."/>
            <person name="Li B."/>
            <person name="Liu S."/>
            <person name="Yang L."/>
            <person name="Xiong Z."/>
            <person name="Li Y."/>
            <person name="Cantacessi C."/>
            <person name="Hall R.S."/>
            <person name="Xu X."/>
            <person name="Chen F."/>
            <person name="Wu X."/>
            <person name="Zerlotini A."/>
            <person name="Oliveira G."/>
            <person name="Hofmann A."/>
            <person name="Zhang G."/>
            <person name="Fang X."/>
            <person name="Kang Y."/>
            <person name="Campbell B.E."/>
            <person name="Loukas A."/>
            <person name="Ranganathan S."/>
            <person name="Rollinson D."/>
            <person name="Rinaldi G."/>
            <person name="Brindley P.J."/>
            <person name="Yang H."/>
            <person name="Wang J."/>
            <person name="Wang J."/>
            <person name="Gasser R.B."/>
        </authorList>
    </citation>
    <scope>NUCLEOTIDE SEQUENCE [LARGE SCALE GENOMIC DNA]</scope>
</reference>
<gene>
    <name evidence="8" type="ORF">MS3_06837</name>
</gene>
<dbReference type="GO" id="GO:0017176">
    <property type="term" value="F:phosphatidylinositol N-acetylglucosaminyltransferase activity"/>
    <property type="evidence" value="ECO:0007669"/>
    <property type="project" value="UniProtKB-EC"/>
</dbReference>
<dbReference type="SUPFAM" id="SSF53756">
    <property type="entry name" value="UDP-Glycosyltransferase/glycogen phosphorylase"/>
    <property type="match status" value="1"/>
</dbReference>